<protein>
    <submittedName>
        <fullName evidence="1">Uncharacterized protein</fullName>
    </submittedName>
</protein>
<evidence type="ECO:0000313" key="2">
    <source>
        <dbReference type="Proteomes" id="UP000293638"/>
    </source>
</evidence>
<keyword evidence="2" id="KW-1185">Reference proteome</keyword>
<proteinExistence type="predicted"/>
<sequence length="45" mass="4592">MLDLLAALGTGGVLAAALRHPPEARRAHPGSHDVTAVVHLLGACR</sequence>
<evidence type="ECO:0000313" key="1">
    <source>
        <dbReference type="EMBL" id="RZS87494.1"/>
    </source>
</evidence>
<accession>A0A4Q7NQ83</accession>
<dbReference type="AlphaFoldDB" id="A0A4Q7NQ83"/>
<comment type="caution">
    <text evidence="1">The sequence shown here is derived from an EMBL/GenBank/DDBJ whole genome shotgun (WGS) entry which is preliminary data.</text>
</comment>
<dbReference type="EMBL" id="SGXD01000003">
    <property type="protein sequence ID" value="RZS87494.1"/>
    <property type="molecule type" value="Genomic_DNA"/>
</dbReference>
<reference evidence="1 2" key="1">
    <citation type="submission" date="2019-02" db="EMBL/GenBank/DDBJ databases">
        <title>Genomic Encyclopedia of Type Strains, Phase IV (KMG-IV): sequencing the most valuable type-strain genomes for metagenomic binning, comparative biology and taxonomic classification.</title>
        <authorList>
            <person name="Goeker M."/>
        </authorList>
    </citation>
    <scope>NUCLEOTIDE SEQUENCE [LARGE SCALE GENOMIC DNA]</scope>
    <source>
        <strain evidence="1 2">DSM 45622</strain>
    </source>
</reference>
<name>A0A4Q7NQ83_9ACTN</name>
<dbReference type="RefSeq" id="WP_165400313.1">
    <property type="nucleotide sequence ID" value="NZ_SGXD01000003.1"/>
</dbReference>
<organism evidence="1 2">
    <name type="scientific">Motilibacter rhizosphaerae</name>
    <dbReference type="NCBI Taxonomy" id="598652"/>
    <lineage>
        <taxon>Bacteria</taxon>
        <taxon>Bacillati</taxon>
        <taxon>Actinomycetota</taxon>
        <taxon>Actinomycetes</taxon>
        <taxon>Motilibacterales</taxon>
        <taxon>Motilibacteraceae</taxon>
        <taxon>Motilibacter</taxon>
    </lineage>
</organism>
<gene>
    <name evidence="1" type="ORF">EV189_2925</name>
</gene>
<dbReference type="Proteomes" id="UP000293638">
    <property type="component" value="Unassembled WGS sequence"/>
</dbReference>